<evidence type="ECO:0000313" key="1">
    <source>
        <dbReference type="Proteomes" id="UP000887563"/>
    </source>
</evidence>
<accession>A0A914NCW5</accession>
<name>A0A914NCW5_MELIC</name>
<dbReference type="Proteomes" id="UP000887563">
    <property type="component" value="Unplaced"/>
</dbReference>
<reference evidence="2" key="1">
    <citation type="submission" date="2022-11" db="UniProtKB">
        <authorList>
            <consortium name="WormBaseParasite"/>
        </authorList>
    </citation>
    <scope>IDENTIFICATION</scope>
</reference>
<dbReference type="AlphaFoldDB" id="A0A914NCW5"/>
<keyword evidence="1" id="KW-1185">Reference proteome</keyword>
<protein>
    <submittedName>
        <fullName evidence="2">Uncharacterized protein</fullName>
    </submittedName>
</protein>
<sequence>MVRGTFDKMNQVIVYYNCLLNEIKIPVQANEADKLELIKNRMKDLSLTMDIDKYKFLMFDEFNFRRALDYCNDDPNISADQLYNNAISILPKKGITTINKMYNYLQKIKNSEKNIFIIWHLFAFARMRIRSFILFYKQYPNYYDTILENIWQLMIQQFPNYLHYIKAYDELEIKANNWMEILKQLSIFQLKNVEFTYRGIEFIRERMLMSLQEAENSGDNIIFPTSFMPDTDVIVQTHLRLLYIHFATDGVLTSNDCYTIFGKYYSNTQQTFYQLFEGLDIEIQKKLEQIIINPFLVDEMSLNQEEYLQENTQNLGYGQVMPIQKRHGLVQFILNGCNLIVKQGNY</sequence>
<dbReference type="WBParaSite" id="Minc3s05451g38267">
    <property type="protein sequence ID" value="Minc3s05451g38267"/>
    <property type="gene ID" value="Minc3s05451g38267"/>
</dbReference>
<proteinExistence type="predicted"/>
<evidence type="ECO:0000313" key="2">
    <source>
        <dbReference type="WBParaSite" id="Minc3s05451g38267"/>
    </source>
</evidence>
<organism evidence="1 2">
    <name type="scientific">Meloidogyne incognita</name>
    <name type="common">Southern root-knot nematode worm</name>
    <name type="synonym">Oxyuris incognita</name>
    <dbReference type="NCBI Taxonomy" id="6306"/>
    <lineage>
        <taxon>Eukaryota</taxon>
        <taxon>Metazoa</taxon>
        <taxon>Ecdysozoa</taxon>
        <taxon>Nematoda</taxon>
        <taxon>Chromadorea</taxon>
        <taxon>Rhabditida</taxon>
        <taxon>Tylenchina</taxon>
        <taxon>Tylenchomorpha</taxon>
        <taxon>Tylenchoidea</taxon>
        <taxon>Meloidogynidae</taxon>
        <taxon>Meloidogyninae</taxon>
        <taxon>Meloidogyne</taxon>
        <taxon>Meloidogyne incognita group</taxon>
    </lineage>
</organism>